<dbReference type="Ensembl" id="ENSSSCT00060066789.1">
    <property type="protein sequence ID" value="ENSSSCP00060028587.1"/>
    <property type="gene ID" value="ENSSSCG00060049196.1"/>
</dbReference>
<protein>
    <submittedName>
        <fullName evidence="1">Uncharacterized protein</fullName>
    </submittedName>
</protein>
<evidence type="ECO:0000313" key="2">
    <source>
        <dbReference type="Proteomes" id="UP000694723"/>
    </source>
</evidence>
<dbReference type="Proteomes" id="UP000694723">
    <property type="component" value="Unplaced"/>
</dbReference>
<evidence type="ECO:0000313" key="1">
    <source>
        <dbReference type="Ensembl" id="ENSSSCP00060028587.1"/>
    </source>
</evidence>
<name>A0A8D1VSS3_PIG</name>
<reference evidence="1" key="1">
    <citation type="submission" date="2025-08" db="UniProtKB">
        <authorList>
            <consortium name="Ensembl"/>
        </authorList>
    </citation>
    <scope>IDENTIFICATION</scope>
</reference>
<sequence length="61" mass="6975">MMRYYYSHKKKGYNENCAGCDPGKDPSLSHSSALILEFPASRTVSRTFLWVISYPDCGTFF</sequence>
<accession>A0A8D1VSS3</accession>
<dbReference type="AlphaFoldDB" id="A0A8D1VSS3"/>
<proteinExistence type="predicted"/>
<organism evidence="1 2">
    <name type="scientific">Sus scrofa</name>
    <name type="common">Pig</name>
    <dbReference type="NCBI Taxonomy" id="9823"/>
    <lineage>
        <taxon>Eukaryota</taxon>
        <taxon>Metazoa</taxon>
        <taxon>Chordata</taxon>
        <taxon>Craniata</taxon>
        <taxon>Vertebrata</taxon>
        <taxon>Euteleostomi</taxon>
        <taxon>Mammalia</taxon>
        <taxon>Eutheria</taxon>
        <taxon>Laurasiatheria</taxon>
        <taxon>Artiodactyla</taxon>
        <taxon>Suina</taxon>
        <taxon>Suidae</taxon>
        <taxon>Sus</taxon>
    </lineage>
</organism>